<dbReference type="RefSeq" id="WP_034877897.1">
    <property type="nucleotide sequence ID" value="NZ_CP013251.1"/>
</dbReference>
<protein>
    <submittedName>
        <fullName evidence="1">Uncharacterized protein</fullName>
    </submittedName>
</protein>
<evidence type="ECO:0000313" key="2">
    <source>
        <dbReference type="Proteomes" id="UP000071065"/>
    </source>
</evidence>
<organism evidence="1 2">
    <name type="scientific">Endozoicomonas montiporae CL-33</name>
    <dbReference type="NCBI Taxonomy" id="570277"/>
    <lineage>
        <taxon>Bacteria</taxon>
        <taxon>Pseudomonadati</taxon>
        <taxon>Pseudomonadota</taxon>
        <taxon>Gammaproteobacteria</taxon>
        <taxon>Oceanospirillales</taxon>
        <taxon>Endozoicomonadaceae</taxon>
        <taxon>Endozoicomonas</taxon>
    </lineage>
</organism>
<dbReference type="OrthoDB" id="6227310at2"/>
<dbReference type="AlphaFoldDB" id="A0A142BIC9"/>
<reference evidence="1 2" key="1">
    <citation type="journal article" date="2016" name="Front. Microbiol.">
        <title>Genomic Insight into the Host-Endosymbiont Relationship of Endozoicomonas montiporae CL-33(T) with its Coral Host.</title>
        <authorList>
            <person name="Ding J.-Y."/>
            <person name="Shiu J.-H."/>
            <person name="Chen W.-M."/>
            <person name="Chiang Y.-R."/>
            <person name="Tang S.-L."/>
        </authorList>
    </citation>
    <scope>NUCLEOTIDE SEQUENCE [LARGE SCALE GENOMIC DNA]</scope>
    <source>
        <strain evidence="1 2">CL-33</strain>
    </source>
</reference>
<dbReference type="EMBL" id="CP013251">
    <property type="protein sequence ID" value="AMO58505.1"/>
    <property type="molecule type" value="Genomic_DNA"/>
</dbReference>
<proteinExistence type="predicted"/>
<dbReference type="PATRIC" id="fig|570277.3.peg.4920"/>
<gene>
    <name evidence="1" type="ORF">EZMO1_4593</name>
</gene>
<sequence length="121" mass="13815">MPKLPLFFCLILYAASPNSASRPGEVWYQKVWCEGKGGKVEQRMQDGRRVDCLTDHYAIEMDFASKWQEAIGQSLDYAMLTGKKAGIVLILSSSSDQQHWDRLQKVVSHYQLPIQLWKLGP</sequence>
<name>A0A142BIC9_9GAMM</name>
<dbReference type="KEGG" id="emp:EZMO1_4593"/>
<dbReference type="Proteomes" id="UP000071065">
    <property type="component" value="Chromosome"/>
</dbReference>
<accession>A0A142BIC9</accession>
<evidence type="ECO:0000313" key="1">
    <source>
        <dbReference type="EMBL" id="AMO58505.1"/>
    </source>
</evidence>